<dbReference type="Gene3D" id="3.40.50.1820">
    <property type="entry name" value="alpha/beta hydrolase"/>
    <property type="match status" value="1"/>
</dbReference>
<dbReference type="Pfam" id="PF01738">
    <property type="entry name" value="DLH"/>
    <property type="match status" value="1"/>
</dbReference>
<reference evidence="2 3" key="1">
    <citation type="journal article" date="2016" name="Nat. Commun.">
        <title>Ectomycorrhizal ecology is imprinted in the genome of the dominant symbiotic fungus Cenococcum geophilum.</title>
        <authorList>
            <consortium name="DOE Joint Genome Institute"/>
            <person name="Peter M."/>
            <person name="Kohler A."/>
            <person name="Ohm R.A."/>
            <person name="Kuo A."/>
            <person name="Krutzmann J."/>
            <person name="Morin E."/>
            <person name="Arend M."/>
            <person name="Barry K.W."/>
            <person name="Binder M."/>
            <person name="Choi C."/>
            <person name="Clum A."/>
            <person name="Copeland A."/>
            <person name="Grisel N."/>
            <person name="Haridas S."/>
            <person name="Kipfer T."/>
            <person name="LaButti K."/>
            <person name="Lindquist E."/>
            <person name="Lipzen A."/>
            <person name="Maire R."/>
            <person name="Meier B."/>
            <person name="Mihaltcheva S."/>
            <person name="Molinier V."/>
            <person name="Murat C."/>
            <person name="Poggeler S."/>
            <person name="Quandt C.A."/>
            <person name="Sperisen C."/>
            <person name="Tritt A."/>
            <person name="Tisserant E."/>
            <person name="Crous P.W."/>
            <person name="Henrissat B."/>
            <person name="Nehls U."/>
            <person name="Egli S."/>
            <person name="Spatafora J.W."/>
            <person name="Grigoriev I.V."/>
            <person name="Martin F.M."/>
        </authorList>
    </citation>
    <scope>NUCLEOTIDE SEQUENCE [LARGE SCALE GENOMIC DNA]</scope>
    <source>
        <strain evidence="2 3">CBS 207.34</strain>
    </source>
</reference>
<dbReference type="PANTHER" id="PTHR17630:SF105">
    <property type="entry name" value="DIENELACTONE HYDROLASE FAMILY PROTEIN (AFU_ORTHOLOGUE AFUA_4G08790)"/>
    <property type="match status" value="1"/>
</dbReference>
<keyword evidence="2" id="KW-0378">Hydrolase</keyword>
<dbReference type="InterPro" id="IPR002925">
    <property type="entry name" value="Dienelactn_hydro"/>
</dbReference>
<dbReference type="Proteomes" id="UP000250140">
    <property type="component" value="Unassembled WGS sequence"/>
</dbReference>
<protein>
    <submittedName>
        <fullName evidence="2">Dienelactone hydrolase family protein</fullName>
    </submittedName>
</protein>
<evidence type="ECO:0000259" key="1">
    <source>
        <dbReference type="Pfam" id="PF01738"/>
    </source>
</evidence>
<dbReference type="PANTHER" id="PTHR17630">
    <property type="entry name" value="DIENELACTONE HYDROLASE"/>
    <property type="match status" value="1"/>
</dbReference>
<sequence>MSGQCCAAGEIHSGTPTGRVAKVHGLDCYIAEPPKGTSPKGVVVIIPDVFGWNLPNSRILADNYATKGGFLVYLPEFMDGNGAPADLIMSIHAIDAGGFQAIWHALKVTRYLIPFRLNMRFSVVKPRIFNFFRELRKGEAANLPVGAAGFCWGGKWTTLLAHDEEKENGKSLVDCTYTAHPSLLAIPDDINKIKIPTSVAAGSLDKRVPKGQMDQVEAILKAKTEKGEGDHELVWYEGAHHGFAVRGSKTDAAENERGMAAEAQAIQWFTKCFEAK</sequence>
<organism evidence="2 3">
    <name type="scientific">Glonium stellatum</name>
    <dbReference type="NCBI Taxonomy" id="574774"/>
    <lineage>
        <taxon>Eukaryota</taxon>
        <taxon>Fungi</taxon>
        <taxon>Dikarya</taxon>
        <taxon>Ascomycota</taxon>
        <taxon>Pezizomycotina</taxon>
        <taxon>Dothideomycetes</taxon>
        <taxon>Pleosporomycetidae</taxon>
        <taxon>Gloniales</taxon>
        <taxon>Gloniaceae</taxon>
        <taxon>Glonium</taxon>
    </lineage>
</organism>
<feature type="domain" description="Dienelactone hydrolase" evidence="1">
    <location>
        <begin position="27"/>
        <end position="271"/>
    </location>
</feature>
<evidence type="ECO:0000313" key="3">
    <source>
        <dbReference type="Proteomes" id="UP000250140"/>
    </source>
</evidence>
<accession>A0A8E2EZ07</accession>
<dbReference type="OrthoDB" id="17560at2759"/>
<name>A0A8E2EZ07_9PEZI</name>
<evidence type="ECO:0000313" key="2">
    <source>
        <dbReference type="EMBL" id="OCL07540.1"/>
    </source>
</evidence>
<dbReference type="AlphaFoldDB" id="A0A8E2EZ07"/>
<dbReference type="EMBL" id="KV749843">
    <property type="protein sequence ID" value="OCL07540.1"/>
    <property type="molecule type" value="Genomic_DNA"/>
</dbReference>
<dbReference type="InterPro" id="IPR029058">
    <property type="entry name" value="AB_hydrolase_fold"/>
</dbReference>
<dbReference type="GO" id="GO:0016787">
    <property type="term" value="F:hydrolase activity"/>
    <property type="evidence" value="ECO:0007669"/>
    <property type="project" value="UniProtKB-KW"/>
</dbReference>
<proteinExistence type="predicted"/>
<gene>
    <name evidence="2" type="ORF">AOQ84DRAFT_389440</name>
</gene>
<keyword evidence="3" id="KW-1185">Reference proteome</keyword>
<dbReference type="SUPFAM" id="SSF53474">
    <property type="entry name" value="alpha/beta-Hydrolases"/>
    <property type="match status" value="1"/>
</dbReference>